<dbReference type="InterPro" id="IPR013766">
    <property type="entry name" value="Thioredoxin_domain"/>
</dbReference>
<dbReference type="GO" id="GO:0030288">
    <property type="term" value="C:outer membrane-bounded periplasmic space"/>
    <property type="evidence" value="ECO:0007669"/>
    <property type="project" value="InterPro"/>
</dbReference>
<dbReference type="PANTHER" id="PTHR42852">
    <property type="entry name" value="THIOL:DISULFIDE INTERCHANGE PROTEIN DSBE"/>
    <property type="match status" value="1"/>
</dbReference>
<keyword evidence="5" id="KW-0676">Redox-active center</keyword>
<comment type="caution">
    <text evidence="7">The sequence shown here is derived from an EMBL/GenBank/DDBJ whole genome shotgun (WGS) entry which is preliminary data.</text>
</comment>
<dbReference type="PROSITE" id="PS51352">
    <property type="entry name" value="THIOREDOXIN_2"/>
    <property type="match status" value="1"/>
</dbReference>
<dbReference type="InterPro" id="IPR036249">
    <property type="entry name" value="Thioredoxin-like_sf"/>
</dbReference>
<organism evidence="7 8">
    <name type="scientific">Legionella rubrilucens</name>
    <dbReference type="NCBI Taxonomy" id="458"/>
    <lineage>
        <taxon>Bacteria</taxon>
        <taxon>Pseudomonadati</taxon>
        <taxon>Pseudomonadota</taxon>
        <taxon>Gammaproteobacteria</taxon>
        <taxon>Legionellales</taxon>
        <taxon>Legionellaceae</taxon>
        <taxon>Legionella</taxon>
    </lineage>
</organism>
<dbReference type="Gene3D" id="3.40.30.10">
    <property type="entry name" value="Glutaredoxin"/>
    <property type="match status" value="1"/>
</dbReference>
<evidence type="ECO:0000256" key="3">
    <source>
        <dbReference type="ARBA" id="ARBA00022748"/>
    </source>
</evidence>
<evidence type="ECO:0000256" key="2">
    <source>
        <dbReference type="ARBA" id="ARBA00007758"/>
    </source>
</evidence>
<evidence type="ECO:0000313" key="7">
    <source>
        <dbReference type="EMBL" id="KTD47362.1"/>
    </source>
</evidence>
<dbReference type="GO" id="GO:0005886">
    <property type="term" value="C:plasma membrane"/>
    <property type="evidence" value="ECO:0007669"/>
    <property type="project" value="UniProtKB-SubCell"/>
</dbReference>
<evidence type="ECO:0000256" key="4">
    <source>
        <dbReference type="ARBA" id="ARBA00023157"/>
    </source>
</evidence>
<dbReference type="InterPro" id="IPR050553">
    <property type="entry name" value="Thioredoxin_ResA/DsbE_sf"/>
</dbReference>
<dbReference type="NCBIfam" id="TIGR00385">
    <property type="entry name" value="dsbE"/>
    <property type="match status" value="1"/>
</dbReference>
<keyword evidence="4" id="KW-1015">Disulfide bond</keyword>
<evidence type="ECO:0000256" key="1">
    <source>
        <dbReference type="ARBA" id="ARBA00004383"/>
    </source>
</evidence>
<keyword evidence="8" id="KW-1185">Reference proteome</keyword>
<evidence type="ECO:0000259" key="6">
    <source>
        <dbReference type="PROSITE" id="PS51352"/>
    </source>
</evidence>
<keyword evidence="3" id="KW-0201">Cytochrome c-type biogenesis</keyword>
<name>A0A0W0XSJ2_9GAMM</name>
<dbReference type="GO" id="GO:0015036">
    <property type="term" value="F:disulfide oxidoreductase activity"/>
    <property type="evidence" value="ECO:0007669"/>
    <property type="project" value="InterPro"/>
</dbReference>
<dbReference type="AlphaFoldDB" id="A0A0W0XSJ2"/>
<proteinExistence type="inferred from homology"/>
<dbReference type="GO" id="GO:0017004">
    <property type="term" value="P:cytochrome complex assembly"/>
    <property type="evidence" value="ECO:0007669"/>
    <property type="project" value="UniProtKB-KW"/>
</dbReference>
<dbReference type="RefSeq" id="WP_058532232.1">
    <property type="nucleotide sequence ID" value="NZ_CAAAIN010000007.1"/>
</dbReference>
<dbReference type="OrthoDB" id="9799347at2"/>
<protein>
    <submittedName>
        <fullName evidence="7">Cytochrome C biogenesis protein</fullName>
    </submittedName>
</protein>
<gene>
    <name evidence="7" type="primary">ccmG</name>
    <name evidence="7" type="ORF">Lrub_2284</name>
</gene>
<feature type="domain" description="Thioredoxin" evidence="6">
    <location>
        <begin position="36"/>
        <end position="177"/>
    </location>
</feature>
<sequence length="179" mass="20619">MTRLINWRLLPFFIFVVLVLFFWRGLSLDPQKLPSSQLGHPLPVFKLPVLGHEKKTMTSNRLKGQMSLLNVWASWCSACVEEQVFLLQLAKEGIPLYGLNYKDNTDNALKWLAEWGNPYRLIAEDAKGKVAIDLGVYGAPETFLIDNEGIIRYRHAGILDEAIWKKEFLPRINQLKRHS</sequence>
<dbReference type="Proteomes" id="UP000054608">
    <property type="component" value="Unassembled WGS sequence"/>
</dbReference>
<dbReference type="EMBL" id="LNYT01000020">
    <property type="protein sequence ID" value="KTD47362.1"/>
    <property type="molecule type" value="Genomic_DNA"/>
</dbReference>
<evidence type="ECO:0000313" key="8">
    <source>
        <dbReference type="Proteomes" id="UP000054608"/>
    </source>
</evidence>
<dbReference type="InterPro" id="IPR004799">
    <property type="entry name" value="Periplasmic_diS_OxRdtase_DsbE"/>
</dbReference>
<dbReference type="CDD" id="cd03010">
    <property type="entry name" value="TlpA_like_DsbE"/>
    <property type="match status" value="1"/>
</dbReference>
<reference evidence="7 8" key="1">
    <citation type="submission" date="2015-11" db="EMBL/GenBank/DDBJ databases">
        <title>Genomic analysis of 38 Legionella species identifies large and diverse effector repertoires.</title>
        <authorList>
            <person name="Burstein D."/>
            <person name="Amaro F."/>
            <person name="Zusman T."/>
            <person name="Lifshitz Z."/>
            <person name="Cohen O."/>
            <person name="Gilbert J.A."/>
            <person name="Pupko T."/>
            <person name="Shuman H.A."/>
            <person name="Segal G."/>
        </authorList>
    </citation>
    <scope>NUCLEOTIDE SEQUENCE [LARGE SCALE GENOMIC DNA]</scope>
    <source>
        <strain evidence="7 8">WA-270A-C2</strain>
    </source>
</reference>
<dbReference type="PATRIC" id="fig|458.5.peg.2382"/>
<dbReference type="STRING" id="458.Lrub_2284"/>
<dbReference type="PANTHER" id="PTHR42852:SF6">
    <property type="entry name" value="THIOL:DISULFIDE INTERCHANGE PROTEIN DSBE"/>
    <property type="match status" value="1"/>
</dbReference>
<dbReference type="InterPro" id="IPR013740">
    <property type="entry name" value="Redoxin"/>
</dbReference>
<dbReference type="SUPFAM" id="SSF52833">
    <property type="entry name" value="Thioredoxin-like"/>
    <property type="match status" value="1"/>
</dbReference>
<accession>A0A0W0XSJ2</accession>
<evidence type="ECO:0000256" key="5">
    <source>
        <dbReference type="ARBA" id="ARBA00023284"/>
    </source>
</evidence>
<dbReference type="Pfam" id="PF08534">
    <property type="entry name" value="Redoxin"/>
    <property type="match status" value="1"/>
</dbReference>
<comment type="subcellular location">
    <subcellularLocation>
        <location evidence="1">Cell inner membrane</location>
        <topology evidence="1">Single-pass membrane protein</topology>
        <orientation evidence="1">Periplasmic side</orientation>
    </subcellularLocation>
</comment>
<comment type="similarity">
    <text evidence="2">Belongs to the thioredoxin family. DsbE subfamily.</text>
</comment>